<dbReference type="NCBIfam" id="TIGR03619">
    <property type="entry name" value="F420_Rv2161c"/>
    <property type="match status" value="1"/>
</dbReference>
<protein>
    <submittedName>
        <fullName evidence="6">LLM class F420-dependent oxidoreductase</fullName>
    </submittedName>
</protein>
<dbReference type="SUPFAM" id="SSF51679">
    <property type="entry name" value="Bacterial luciferase-like"/>
    <property type="match status" value="1"/>
</dbReference>
<feature type="domain" description="Luciferase-like" evidence="5">
    <location>
        <begin position="1"/>
        <end position="209"/>
    </location>
</feature>
<dbReference type="InterPro" id="IPR036661">
    <property type="entry name" value="Luciferase-like_sf"/>
</dbReference>
<evidence type="ECO:0000313" key="6">
    <source>
        <dbReference type="EMBL" id="GED96001.1"/>
    </source>
</evidence>
<dbReference type="PANTHER" id="PTHR30011">
    <property type="entry name" value="ALKANESULFONATE MONOOXYGENASE-RELATED"/>
    <property type="match status" value="1"/>
</dbReference>
<dbReference type="PANTHER" id="PTHR30011:SF16">
    <property type="entry name" value="C2H2 FINGER DOMAIN TRANSCRIPTION FACTOR (EUROFUNG)-RELATED"/>
    <property type="match status" value="1"/>
</dbReference>
<keyword evidence="1" id="KW-0285">Flavoprotein</keyword>
<dbReference type="InterPro" id="IPR051260">
    <property type="entry name" value="Diverse_substr_monoxygenases"/>
</dbReference>
<organism evidence="6 7">
    <name type="scientific">Gordonia crocea</name>
    <dbReference type="NCBI Taxonomy" id="589162"/>
    <lineage>
        <taxon>Bacteria</taxon>
        <taxon>Bacillati</taxon>
        <taxon>Actinomycetota</taxon>
        <taxon>Actinomycetes</taxon>
        <taxon>Mycobacteriales</taxon>
        <taxon>Gordoniaceae</taxon>
        <taxon>Gordonia</taxon>
    </lineage>
</organism>
<evidence type="ECO:0000256" key="2">
    <source>
        <dbReference type="ARBA" id="ARBA00022643"/>
    </source>
</evidence>
<evidence type="ECO:0000256" key="4">
    <source>
        <dbReference type="ARBA" id="ARBA00023033"/>
    </source>
</evidence>
<dbReference type="GO" id="GO:0004497">
    <property type="term" value="F:monooxygenase activity"/>
    <property type="evidence" value="ECO:0007669"/>
    <property type="project" value="UniProtKB-KW"/>
</dbReference>
<dbReference type="EMBL" id="BJOU01000001">
    <property type="protein sequence ID" value="GED96001.1"/>
    <property type="molecule type" value="Genomic_DNA"/>
</dbReference>
<evidence type="ECO:0000313" key="7">
    <source>
        <dbReference type="Proteomes" id="UP000444980"/>
    </source>
</evidence>
<evidence type="ECO:0000259" key="5">
    <source>
        <dbReference type="Pfam" id="PF00296"/>
    </source>
</evidence>
<keyword evidence="2" id="KW-0288">FMN</keyword>
<dbReference type="RefSeq" id="WP_161925534.1">
    <property type="nucleotide sequence ID" value="NZ_BJOU01000001.1"/>
</dbReference>
<name>A0A7M4BQ40_9ACTN</name>
<dbReference type="OrthoDB" id="4074025at2"/>
<dbReference type="InterPro" id="IPR019921">
    <property type="entry name" value="Lucif-like_OxRdtase_Rv2161c"/>
</dbReference>
<dbReference type="GO" id="GO:0016705">
    <property type="term" value="F:oxidoreductase activity, acting on paired donors, with incorporation or reduction of molecular oxygen"/>
    <property type="evidence" value="ECO:0007669"/>
    <property type="project" value="InterPro"/>
</dbReference>
<comment type="caution">
    <text evidence="6">The sequence shown here is derived from an EMBL/GenBank/DDBJ whole genome shotgun (WGS) entry which is preliminary data.</text>
</comment>
<sequence>MRLGLSTPIVTAQPGLVNEWELTAGPDELVRVAQAADDLGYDHLTCSEHVGVPAADAAERGGVYWDPLATLSFLAAHTRRIRLATSVLVLGYHQPLAIAKRYGTLDVLSGGRLVLGVGVGSLAPEFDLLGADWAGRGAVADERLAQLRAWWGRGSVDGFTVEPHATSTTPTIWVGGRTRRSLRRAVEFGAGWVPFGLGGAQLREFLAAAEAPSGFEVLLSPGPLLDPAGDADGVRSRLARLRDLGATVAVCKVAGDDVAHYCDQLAALHEIAEAL</sequence>
<keyword evidence="4" id="KW-0503">Monooxygenase</keyword>
<dbReference type="AlphaFoldDB" id="A0A7M4BQ40"/>
<gene>
    <name evidence="6" type="ORF">nbrc107697_00400</name>
</gene>
<dbReference type="Gene3D" id="3.20.20.30">
    <property type="entry name" value="Luciferase-like domain"/>
    <property type="match status" value="1"/>
</dbReference>
<evidence type="ECO:0000256" key="3">
    <source>
        <dbReference type="ARBA" id="ARBA00023002"/>
    </source>
</evidence>
<proteinExistence type="predicted"/>
<dbReference type="Proteomes" id="UP000444980">
    <property type="component" value="Unassembled WGS sequence"/>
</dbReference>
<evidence type="ECO:0000256" key="1">
    <source>
        <dbReference type="ARBA" id="ARBA00022630"/>
    </source>
</evidence>
<keyword evidence="3" id="KW-0560">Oxidoreductase</keyword>
<keyword evidence="7" id="KW-1185">Reference proteome</keyword>
<accession>A0A7M4BQ40</accession>
<dbReference type="Pfam" id="PF00296">
    <property type="entry name" value="Bac_luciferase"/>
    <property type="match status" value="1"/>
</dbReference>
<reference evidence="7" key="1">
    <citation type="submission" date="2019-06" db="EMBL/GenBank/DDBJ databases">
        <title>Gordonia isolated from sludge of a wastewater treatment plant.</title>
        <authorList>
            <person name="Tamura T."/>
            <person name="Aoyama K."/>
            <person name="Kang Y."/>
            <person name="Saito S."/>
            <person name="Akiyama N."/>
            <person name="Yazawa K."/>
            <person name="Gonoi T."/>
            <person name="Mikami Y."/>
        </authorList>
    </citation>
    <scope>NUCLEOTIDE SEQUENCE [LARGE SCALE GENOMIC DNA]</scope>
    <source>
        <strain evidence="7">NBRC 107697</strain>
    </source>
</reference>
<dbReference type="InterPro" id="IPR011251">
    <property type="entry name" value="Luciferase-like_dom"/>
</dbReference>